<sequence>MHQFPVTTSNVEEILGSFFGYDGEGKRQAKRTLSCKWLDWKRGWVGLSVTWRRSISISSSSKSRQLGPCEHPHRPADSETSVAY</sequence>
<name>A0A178U9Z8_ARATH</name>
<feature type="region of interest" description="Disordered" evidence="1">
    <location>
        <begin position="56"/>
        <end position="84"/>
    </location>
</feature>
<accession>A0A178U9Z8</accession>
<dbReference type="Proteomes" id="UP000078284">
    <property type="component" value="Chromosome 5"/>
</dbReference>
<reference evidence="3" key="1">
    <citation type="journal article" date="2016" name="Proc. Natl. Acad. Sci. U.S.A.">
        <title>Chromosome-level assembly of Arabidopsis thaliana Ler reveals the extent of translocation and inversion polymorphisms.</title>
        <authorList>
            <person name="Zapata L."/>
            <person name="Ding J."/>
            <person name="Willing E.M."/>
            <person name="Hartwig B."/>
            <person name="Bezdan D."/>
            <person name="Jiao W.B."/>
            <person name="Patel V."/>
            <person name="Velikkakam James G."/>
            <person name="Koornneef M."/>
            <person name="Ossowski S."/>
            <person name="Schneeberger K."/>
        </authorList>
    </citation>
    <scope>NUCLEOTIDE SEQUENCE [LARGE SCALE GENOMIC DNA]</scope>
    <source>
        <strain evidence="3">cv. Landsberg erecta</strain>
    </source>
</reference>
<evidence type="ECO:0000313" key="2">
    <source>
        <dbReference type="EMBL" id="OAO89987.1"/>
    </source>
</evidence>
<evidence type="ECO:0000313" key="3">
    <source>
        <dbReference type="Proteomes" id="UP000078284"/>
    </source>
</evidence>
<gene>
    <name evidence="2" type="ordered locus">AXX17_At5g50110</name>
</gene>
<proteinExistence type="predicted"/>
<dbReference type="AlphaFoldDB" id="A0A178U9Z8"/>
<organism evidence="2 3">
    <name type="scientific">Arabidopsis thaliana</name>
    <name type="common">Mouse-ear cress</name>
    <dbReference type="NCBI Taxonomy" id="3702"/>
    <lineage>
        <taxon>Eukaryota</taxon>
        <taxon>Viridiplantae</taxon>
        <taxon>Streptophyta</taxon>
        <taxon>Embryophyta</taxon>
        <taxon>Tracheophyta</taxon>
        <taxon>Spermatophyta</taxon>
        <taxon>Magnoliopsida</taxon>
        <taxon>eudicotyledons</taxon>
        <taxon>Gunneridae</taxon>
        <taxon>Pentapetalae</taxon>
        <taxon>rosids</taxon>
        <taxon>malvids</taxon>
        <taxon>Brassicales</taxon>
        <taxon>Brassicaceae</taxon>
        <taxon>Camelineae</taxon>
        <taxon>Arabidopsis</taxon>
    </lineage>
</organism>
<evidence type="ECO:0000256" key="1">
    <source>
        <dbReference type="SAM" id="MobiDB-lite"/>
    </source>
</evidence>
<protein>
    <submittedName>
        <fullName evidence="2">Uncharacterized protein</fullName>
    </submittedName>
</protein>
<dbReference type="EMBL" id="LUHQ01000005">
    <property type="protein sequence ID" value="OAO89987.1"/>
    <property type="molecule type" value="Genomic_DNA"/>
</dbReference>
<comment type="caution">
    <text evidence="2">The sequence shown here is derived from an EMBL/GenBank/DDBJ whole genome shotgun (WGS) entry which is preliminary data.</text>
</comment>